<dbReference type="FunFam" id="3.40.640.10:FF:000035">
    <property type="entry name" value="O-succinylhomoserine sulfhydrylase"/>
    <property type="match status" value="1"/>
</dbReference>
<dbReference type="PIRSF" id="PIRSF001434">
    <property type="entry name" value="CGS"/>
    <property type="match status" value="1"/>
</dbReference>
<dbReference type="GO" id="GO:0003961">
    <property type="term" value="F:O-acetylhomoserine aminocarboxypropyltransferase activity"/>
    <property type="evidence" value="ECO:0007669"/>
    <property type="project" value="TreeGrafter"/>
</dbReference>
<dbReference type="InterPro" id="IPR015421">
    <property type="entry name" value="PyrdxlP-dep_Trfase_major"/>
</dbReference>
<feature type="modified residue" description="N6-(pyridoxal phosphate)lysine" evidence="5">
    <location>
        <position position="214"/>
    </location>
</feature>
<evidence type="ECO:0000256" key="6">
    <source>
        <dbReference type="RuleBase" id="RU362118"/>
    </source>
</evidence>
<dbReference type="PANTHER" id="PTHR43797">
    <property type="entry name" value="HOMOCYSTEINE/CYSTEINE SYNTHASE"/>
    <property type="match status" value="1"/>
</dbReference>
<sequence>MTDELAGTPRQRAATSQVHAGYSPGVVQNTAVPPIYQTTAYRFDSLADARDIFALRKAGNLYSRSASPTQLVLEERVAALEGGRTAAAVASGQAAVAVTLLALARQGEHIVAARQLYGGTVDLLQDTFADWGIEVTFVDQDDLEAWRNAIRPQTRVLFAESITNPIAQVLDIRAVADIAHAAGVPLVIDNTVATPALIRPVEHGADFVVHSATKFLGGHGTSMGGVVVDLGTFDFGADPDRWPQLTRPYSRVADVVLWDRFGAQGQAFIALIKSKYVHDLGPSLSPFNAFQLLQGIETLDLRIARHSASALAVARALEGHPRVNRVHHPALTASPWNPLAERYLPRGGPSVFAFDLDATGDAEADWASVETFIDALEVVGLVANIGDARSLVAHPASMTHSHLSDEQFAAAHITPTTVRLSIGLEDPDDIIADLRAALERSA</sequence>
<evidence type="ECO:0000313" key="7">
    <source>
        <dbReference type="EMBL" id="SDH00955.1"/>
    </source>
</evidence>
<dbReference type="InterPro" id="IPR015422">
    <property type="entry name" value="PyrdxlP-dep_Trfase_small"/>
</dbReference>
<keyword evidence="4 5" id="KW-0663">Pyridoxal phosphate</keyword>
<dbReference type="SUPFAM" id="SSF53383">
    <property type="entry name" value="PLP-dependent transferases"/>
    <property type="match status" value="1"/>
</dbReference>
<dbReference type="Gene3D" id="3.40.640.10">
    <property type="entry name" value="Type I PLP-dependent aspartate aminotransferase-like (Major domain)"/>
    <property type="match status" value="1"/>
</dbReference>
<dbReference type="GO" id="GO:0004124">
    <property type="term" value="F:cysteine synthase activity"/>
    <property type="evidence" value="ECO:0007669"/>
    <property type="project" value="TreeGrafter"/>
</dbReference>
<keyword evidence="3" id="KW-0808">Transferase</keyword>
<name>A0A1G7YX83_9MICO</name>
<dbReference type="InterPro" id="IPR006235">
    <property type="entry name" value="OAc-hSer/O-AcSer_sulfhydrylase"/>
</dbReference>
<dbReference type="CDD" id="cd00614">
    <property type="entry name" value="CGS_like"/>
    <property type="match status" value="1"/>
</dbReference>
<dbReference type="GO" id="GO:0005737">
    <property type="term" value="C:cytoplasm"/>
    <property type="evidence" value="ECO:0007669"/>
    <property type="project" value="TreeGrafter"/>
</dbReference>
<dbReference type="GO" id="GO:0006535">
    <property type="term" value="P:cysteine biosynthetic process from serine"/>
    <property type="evidence" value="ECO:0007669"/>
    <property type="project" value="TreeGrafter"/>
</dbReference>
<organism evidence="7 8">
    <name type="scientific">Microbacterium pygmaeum</name>
    <dbReference type="NCBI Taxonomy" id="370764"/>
    <lineage>
        <taxon>Bacteria</taxon>
        <taxon>Bacillati</taxon>
        <taxon>Actinomycetota</taxon>
        <taxon>Actinomycetes</taxon>
        <taxon>Micrococcales</taxon>
        <taxon>Microbacteriaceae</taxon>
        <taxon>Microbacterium</taxon>
    </lineage>
</organism>
<dbReference type="PROSITE" id="PS00868">
    <property type="entry name" value="CYS_MET_METAB_PP"/>
    <property type="match status" value="1"/>
</dbReference>
<evidence type="ECO:0000256" key="1">
    <source>
        <dbReference type="ARBA" id="ARBA00001933"/>
    </source>
</evidence>
<protein>
    <submittedName>
        <fullName evidence="7">O-acetylhomoserine sulfhydrylase</fullName>
    </submittedName>
</protein>
<dbReference type="PANTHER" id="PTHR43797:SF2">
    <property type="entry name" value="HOMOCYSTEINE_CYSTEINE SYNTHASE"/>
    <property type="match status" value="1"/>
</dbReference>
<dbReference type="Pfam" id="PF01053">
    <property type="entry name" value="Cys_Met_Meta_PP"/>
    <property type="match status" value="1"/>
</dbReference>
<dbReference type="GO" id="GO:0071269">
    <property type="term" value="P:L-homocysteine biosynthetic process"/>
    <property type="evidence" value="ECO:0007669"/>
    <property type="project" value="TreeGrafter"/>
</dbReference>
<reference evidence="7 8" key="1">
    <citation type="submission" date="2016-10" db="EMBL/GenBank/DDBJ databases">
        <authorList>
            <person name="de Groot N.N."/>
        </authorList>
    </citation>
    <scope>NUCLEOTIDE SEQUENCE [LARGE SCALE GENOMIC DNA]</scope>
    <source>
        <strain evidence="7 8">DSM 23142</strain>
    </source>
</reference>
<evidence type="ECO:0000256" key="3">
    <source>
        <dbReference type="ARBA" id="ARBA00022679"/>
    </source>
</evidence>
<dbReference type="Proteomes" id="UP000199009">
    <property type="component" value="Chromosome I"/>
</dbReference>
<dbReference type="RefSeq" id="WP_231917587.1">
    <property type="nucleotide sequence ID" value="NZ_LT629692.1"/>
</dbReference>
<evidence type="ECO:0000256" key="4">
    <source>
        <dbReference type="ARBA" id="ARBA00022898"/>
    </source>
</evidence>
<keyword evidence="8" id="KW-1185">Reference proteome</keyword>
<evidence type="ECO:0000256" key="2">
    <source>
        <dbReference type="ARBA" id="ARBA00009077"/>
    </source>
</evidence>
<dbReference type="AlphaFoldDB" id="A0A1G7YX83"/>
<dbReference type="Gene3D" id="3.90.1150.10">
    <property type="entry name" value="Aspartate Aminotransferase, domain 1"/>
    <property type="match status" value="1"/>
</dbReference>
<dbReference type="InterPro" id="IPR015424">
    <property type="entry name" value="PyrdxlP-dep_Trfase"/>
</dbReference>
<evidence type="ECO:0000313" key="8">
    <source>
        <dbReference type="Proteomes" id="UP000199009"/>
    </source>
</evidence>
<proteinExistence type="inferred from homology"/>
<dbReference type="InterPro" id="IPR054542">
    <property type="entry name" value="Cys_met_metab_PP"/>
</dbReference>
<accession>A0A1G7YX83</accession>
<dbReference type="GO" id="GO:0019346">
    <property type="term" value="P:transsulfuration"/>
    <property type="evidence" value="ECO:0007669"/>
    <property type="project" value="InterPro"/>
</dbReference>
<evidence type="ECO:0000256" key="5">
    <source>
        <dbReference type="PIRSR" id="PIRSR001434-2"/>
    </source>
</evidence>
<dbReference type="EMBL" id="LT629692">
    <property type="protein sequence ID" value="SDH00955.1"/>
    <property type="molecule type" value="Genomic_DNA"/>
</dbReference>
<comment type="cofactor">
    <cofactor evidence="1 6">
        <name>pyridoxal 5'-phosphate</name>
        <dbReference type="ChEBI" id="CHEBI:597326"/>
    </cofactor>
</comment>
<dbReference type="STRING" id="370764.SAMN04489810_1878"/>
<dbReference type="NCBIfam" id="TIGR01326">
    <property type="entry name" value="OAH_OAS_sulfhy"/>
    <property type="match status" value="1"/>
</dbReference>
<gene>
    <name evidence="7" type="ORF">SAMN04489810_1878</name>
</gene>
<dbReference type="GO" id="GO:0030170">
    <property type="term" value="F:pyridoxal phosphate binding"/>
    <property type="evidence" value="ECO:0007669"/>
    <property type="project" value="InterPro"/>
</dbReference>
<dbReference type="InterPro" id="IPR000277">
    <property type="entry name" value="Cys/Met-Metab_PyrdxlP-dep_enz"/>
</dbReference>
<comment type="similarity">
    <text evidence="2 6">Belongs to the trans-sulfuration enzymes family.</text>
</comment>